<sequence>MATSNRGMNPLDTLRDRYEAVETECPACGYDDAEGTWVSQTDGAEVRYEHDCPSCGKVTAHTISFGR</sequence>
<proteinExistence type="predicted"/>
<protein>
    <recommendedName>
        <fullName evidence="3">Small CPxCG-related zinc finger protein</fullName>
    </recommendedName>
</protein>
<dbReference type="NCBIfam" id="NF041911">
    <property type="entry name" value="HVO_0649"/>
    <property type="match status" value="1"/>
</dbReference>
<dbReference type="RefSeq" id="WP_080506591.1">
    <property type="nucleotide sequence ID" value="NZ_LGUC01000001.1"/>
</dbReference>
<gene>
    <name evidence="1" type="ORF">SY89_00991</name>
</gene>
<evidence type="ECO:0000313" key="1">
    <source>
        <dbReference type="EMBL" id="KPN30265.1"/>
    </source>
</evidence>
<evidence type="ECO:0008006" key="3">
    <source>
        <dbReference type="Google" id="ProtNLM"/>
    </source>
</evidence>
<organism evidence="1 2">
    <name type="scientific">Halolamina pelagica</name>
    <dbReference type="NCBI Taxonomy" id="699431"/>
    <lineage>
        <taxon>Archaea</taxon>
        <taxon>Methanobacteriati</taxon>
        <taxon>Methanobacteriota</taxon>
        <taxon>Stenosarchaea group</taxon>
        <taxon>Halobacteria</taxon>
        <taxon>Halobacteriales</taxon>
        <taxon>Haloferacaceae</taxon>
    </lineage>
</organism>
<reference evidence="2" key="1">
    <citation type="submission" date="2013-11" db="EMBL/GenBank/DDBJ databases">
        <authorList>
            <person name="Hoang H.T."/>
            <person name="Killian M.L."/>
            <person name="Madson D.M."/>
            <person name="Arruda P.H.E."/>
            <person name="Sun D."/>
            <person name="Schwartz K.J."/>
            <person name="Yoon K."/>
        </authorList>
    </citation>
    <scope>NUCLEOTIDE SEQUENCE [LARGE SCALE GENOMIC DNA]</scope>
    <source>
        <strain evidence="2">CDK2</strain>
    </source>
</reference>
<dbReference type="InterPro" id="IPR049696">
    <property type="entry name" value="HVO_0649-like"/>
</dbReference>
<accession>A0A0P7GNL9</accession>
<evidence type="ECO:0000313" key="2">
    <source>
        <dbReference type="Proteomes" id="UP000050535"/>
    </source>
</evidence>
<name>A0A0P7GNL9_9EURY</name>
<dbReference type="EMBL" id="LGUC01000001">
    <property type="protein sequence ID" value="KPN30265.1"/>
    <property type="molecule type" value="Genomic_DNA"/>
</dbReference>
<dbReference type="Proteomes" id="UP000050535">
    <property type="component" value="Unassembled WGS sequence"/>
</dbReference>
<dbReference type="OrthoDB" id="165303at2157"/>
<keyword evidence="2" id="KW-1185">Reference proteome</keyword>
<dbReference type="STRING" id="699431.SY89_00991"/>
<dbReference type="AlphaFoldDB" id="A0A0P7GNL9"/>
<comment type="caution">
    <text evidence="1">The sequence shown here is derived from an EMBL/GenBank/DDBJ whole genome shotgun (WGS) entry which is preliminary data.</text>
</comment>